<dbReference type="EMBL" id="DF237018">
    <property type="protein sequence ID" value="GAQ81061.1"/>
    <property type="molecule type" value="Genomic_DNA"/>
</dbReference>
<reference evidence="1 2" key="1">
    <citation type="journal article" date="2014" name="Nat. Commun.">
        <title>Klebsormidium flaccidum genome reveals primary factors for plant terrestrial adaptation.</title>
        <authorList>
            <person name="Hori K."/>
            <person name="Maruyama F."/>
            <person name="Fujisawa T."/>
            <person name="Togashi T."/>
            <person name="Yamamoto N."/>
            <person name="Seo M."/>
            <person name="Sato S."/>
            <person name="Yamada T."/>
            <person name="Mori H."/>
            <person name="Tajima N."/>
            <person name="Moriyama T."/>
            <person name="Ikeuchi M."/>
            <person name="Watanabe M."/>
            <person name="Wada H."/>
            <person name="Kobayashi K."/>
            <person name="Saito M."/>
            <person name="Masuda T."/>
            <person name="Sasaki-Sekimoto Y."/>
            <person name="Mashiguchi K."/>
            <person name="Awai K."/>
            <person name="Shimojima M."/>
            <person name="Masuda S."/>
            <person name="Iwai M."/>
            <person name="Nobusawa T."/>
            <person name="Narise T."/>
            <person name="Kondo S."/>
            <person name="Saito H."/>
            <person name="Sato R."/>
            <person name="Murakawa M."/>
            <person name="Ihara Y."/>
            <person name="Oshima-Yamada Y."/>
            <person name="Ohtaka K."/>
            <person name="Satoh M."/>
            <person name="Sonobe K."/>
            <person name="Ishii M."/>
            <person name="Ohtani R."/>
            <person name="Kanamori-Sato M."/>
            <person name="Honoki R."/>
            <person name="Miyazaki D."/>
            <person name="Mochizuki H."/>
            <person name="Umetsu J."/>
            <person name="Higashi K."/>
            <person name="Shibata D."/>
            <person name="Kamiya Y."/>
            <person name="Sato N."/>
            <person name="Nakamura Y."/>
            <person name="Tabata S."/>
            <person name="Ida S."/>
            <person name="Kurokawa K."/>
            <person name="Ohta H."/>
        </authorList>
    </citation>
    <scope>NUCLEOTIDE SEQUENCE [LARGE SCALE GENOMIC DNA]</scope>
    <source>
        <strain evidence="1 2">NIES-2285</strain>
    </source>
</reference>
<dbReference type="STRING" id="105231.A0A1Y1HVQ0"/>
<protein>
    <submittedName>
        <fullName evidence="1">Uncharacterized protein</fullName>
    </submittedName>
</protein>
<dbReference type="Proteomes" id="UP000054558">
    <property type="component" value="Unassembled WGS sequence"/>
</dbReference>
<evidence type="ECO:0000313" key="1">
    <source>
        <dbReference type="EMBL" id="GAQ81061.1"/>
    </source>
</evidence>
<gene>
    <name evidence="1" type="ORF">KFL_000690390</name>
</gene>
<accession>A0A1Y1HVQ0</accession>
<dbReference type="AlphaFoldDB" id="A0A1Y1HVQ0"/>
<name>A0A1Y1HVQ0_KLENI</name>
<proteinExistence type="predicted"/>
<dbReference type="OrthoDB" id="61384at2759"/>
<evidence type="ECO:0000313" key="2">
    <source>
        <dbReference type="Proteomes" id="UP000054558"/>
    </source>
</evidence>
<sequence length="308" mass="34674">MKMDTVKLTVLRGTLDEENPLSLLRGNEHIWTKVFGLVDTWYEEHIDRKSVAFDMVETFRGPRSSRPSRPALVSFPEPQGIQINMMPIKLFDLYDTVPANCQQYISCIKMCAGESRQKDFNRVAYLTIHESVVPVGEPQRRPGLHIEQPGGIRDGGSAKTLEHGQYYWGKGWKDAGRNELSDGIYMASNVSNSCTVWPVLIQKPSDVTDRHGGIEHMRERLGPGRNLAAGELCWFTDRTPHEANPLTAPSDDPGAKFRARSFFRLVVGQISVWYSKHNTPKPVGGAAGRANLGRGQVQLKDRTHFLYR</sequence>
<organism evidence="1 2">
    <name type="scientific">Klebsormidium nitens</name>
    <name type="common">Green alga</name>
    <name type="synonym">Ulothrix nitens</name>
    <dbReference type="NCBI Taxonomy" id="105231"/>
    <lineage>
        <taxon>Eukaryota</taxon>
        <taxon>Viridiplantae</taxon>
        <taxon>Streptophyta</taxon>
        <taxon>Klebsormidiophyceae</taxon>
        <taxon>Klebsormidiales</taxon>
        <taxon>Klebsormidiaceae</taxon>
        <taxon>Klebsormidium</taxon>
    </lineage>
</organism>
<keyword evidence="2" id="KW-1185">Reference proteome</keyword>
<dbReference type="OMA" id="EVWNCTI"/>